<dbReference type="GO" id="GO:0005737">
    <property type="term" value="C:cytoplasm"/>
    <property type="evidence" value="ECO:0007669"/>
    <property type="project" value="UniProtKB-SubCell"/>
</dbReference>
<dbReference type="NCBIfam" id="NF011494">
    <property type="entry name" value="PRK14902.1"/>
    <property type="match status" value="1"/>
</dbReference>
<gene>
    <name evidence="15" type="primary">rsmB</name>
    <name evidence="15" type="ORF">L7E55_07250</name>
</gene>
<dbReference type="AlphaFoldDB" id="A0A9X4JVY0"/>
<evidence type="ECO:0000256" key="1">
    <source>
        <dbReference type="ARBA" id="ARBA00002724"/>
    </source>
</evidence>
<dbReference type="Gene3D" id="1.10.940.10">
    <property type="entry name" value="NusB-like"/>
    <property type="match status" value="1"/>
</dbReference>
<keyword evidence="8 13" id="KW-0949">S-adenosyl-L-methionine</keyword>
<evidence type="ECO:0000256" key="12">
    <source>
        <dbReference type="ARBA" id="ARBA00047283"/>
    </source>
</evidence>
<sequence length="451" mass="50608">MPQISARELALQVLRAVEEDGAYANLALNQVLERYRPGKLDRAFATELTYGTLRTRNTLDWVLAQFIKKPLKSQTVILRNILRLGVYQLIFMSRVPPSAACNEGAEMARRHGHAGSVKFVNGVLRNVSRQIKEIKFPEMADDPVAHISLRYSHPAWLVEGWLARFGQEETISLCRANNEPAPNTVRTNNLKLTRAELANRLREDGLTVRETAYAPEGLNIEDFFSLNSLTAFKEGLFQIQDESSMLAGRALMPRPGARVLDACGAPGGKTTHLAELMENRGEILAVDIHPHKLALIEENCRRLGINIVKSLAMDAGRLPEQLREWADFILVDAPCTGLGVLRRRPDARWRKEPGQLPGIVRLQSGILKSAARCLKKNGVLVYSTCTITREENFGQIEDFLACQPDFIPEDLRPYLPVSLDEQGTMHSGYLEILPHRHGMDGFFISRMRKKG</sequence>
<evidence type="ECO:0000256" key="4">
    <source>
        <dbReference type="ARBA" id="ARBA00022490"/>
    </source>
</evidence>
<keyword evidence="4" id="KW-0963">Cytoplasm</keyword>
<evidence type="ECO:0000256" key="10">
    <source>
        <dbReference type="ARBA" id="ARBA00030399"/>
    </source>
</evidence>
<dbReference type="SUPFAM" id="SSF53335">
    <property type="entry name" value="S-adenosyl-L-methionine-dependent methyltransferases"/>
    <property type="match status" value="1"/>
</dbReference>
<dbReference type="EMBL" id="JAKOAV010000010">
    <property type="protein sequence ID" value="MDF9408158.1"/>
    <property type="molecule type" value="Genomic_DNA"/>
</dbReference>
<dbReference type="InterPro" id="IPR004573">
    <property type="entry name" value="rRNA_ssu_MeTfrase_B"/>
</dbReference>
<comment type="similarity">
    <text evidence="13">Belongs to the class I-like SAM-binding methyltransferase superfamily. RsmB/NOP family.</text>
</comment>
<feature type="active site" description="Nucleophile" evidence="13">
    <location>
        <position position="385"/>
    </location>
</feature>
<comment type="subcellular location">
    <subcellularLocation>
        <location evidence="2">Cytoplasm</location>
    </subcellularLocation>
</comment>
<dbReference type="InterPro" id="IPR006027">
    <property type="entry name" value="NusB_RsmB_TIM44"/>
</dbReference>
<protein>
    <recommendedName>
        <fullName evidence="3">16S rRNA (cytosine(967)-C(5))-methyltransferase</fullName>
        <ecNumber evidence="3">2.1.1.176</ecNumber>
    </recommendedName>
    <alternativeName>
        <fullName evidence="10">16S rRNA m5C967 methyltransferase</fullName>
    </alternativeName>
    <alternativeName>
        <fullName evidence="11">rRNA (cytosine-C(5)-)-methyltransferase RsmB</fullName>
    </alternativeName>
</protein>
<dbReference type="Pfam" id="PF22458">
    <property type="entry name" value="RsmF-B_ferredox"/>
    <property type="match status" value="1"/>
</dbReference>
<dbReference type="RefSeq" id="WP_277443447.1">
    <property type="nucleotide sequence ID" value="NZ_JAKOAV010000010.1"/>
</dbReference>
<evidence type="ECO:0000256" key="2">
    <source>
        <dbReference type="ARBA" id="ARBA00004496"/>
    </source>
</evidence>
<dbReference type="InterPro" id="IPR029063">
    <property type="entry name" value="SAM-dependent_MTases_sf"/>
</dbReference>
<evidence type="ECO:0000313" key="15">
    <source>
        <dbReference type="EMBL" id="MDF9408158.1"/>
    </source>
</evidence>
<dbReference type="Pfam" id="PF01189">
    <property type="entry name" value="Methyltr_RsmB-F"/>
    <property type="match status" value="1"/>
</dbReference>
<dbReference type="GO" id="GO:0003723">
    <property type="term" value="F:RNA binding"/>
    <property type="evidence" value="ECO:0007669"/>
    <property type="project" value="UniProtKB-UniRule"/>
</dbReference>
<dbReference type="InterPro" id="IPR054728">
    <property type="entry name" value="RsmB-like_ferredoxin"/>
</dbReference>
<dbReference type="InterPro" id="IPR049560">
    <property type="entry name" value="MeTrfase_RsmB-F_NOP2_cat"/>
</dbReference>
<dbReference type="PANTHER" id="PTHR22807:SF53">
    <property type="entry name" value="RIBOSOMAL RNA SMALL SUBUNIT METHYLTRANSFERASE B-RELATED"/>
    <property type="match status" value="1"/>
</dbReference>
<dbReference type="NCBIfam" id="TIGR00563">
    <property type="entry name" value="rsmB"/>
    <property type="match status" value="1"/>
</dbReference>
<dbReference type="PANTHER" id="PTHR22807">
    <property type="entry name" value="NOP2 YEAST -RELATED NOL1/NOP2/FMU SUN DOMAIN-CONTAINING"/>
    <property type="match status" value="1"/>
</dbReference>
<keyword evidence="9 13" id="KW-0694">RNA-binding</keyword>
<dbReference type="Pfam" id="PF01029">
    <property type="entry name" value="NusB"/>
    <property type="match status" value="1"/>
</dbReference>
<comment type="caution">
    <text evidence="15">The sequence shown here is derived from an EMBL/GenBank/DDBJ whole genome shotgun (WGS) entry which is preliminary data.</text>
</comment>
<evidence type="ECO:0000256" key="8">
    <source>
        <dbReference type="ARBA" id="ARBA00022691"/>
    </source>
</evidence>
<evidence type="ECO:0000256" key="9">
    <source>
        <dbReference type="ARBA" id="ARBA00022884"/>
    </source>
</evidence>
<feature type="binding site" evidence="13">
    <location>
        <position position="314"/>
    </location>
    <ligand>
        <name>S-adenosyl-L-methionine</name>
        <dbReference type="ChEBI" id="CHEBI:59789"/>
    </ligand>
</feature>
<keyword evidence="5" id="KW-0698">rRNA processing</keyword>
<keyword evidence="7 13" id="KW-0808">Transferase</keyword>
<organism evidence="15 16">
    <name type="scientific">Pelotomaculum isophthalicicum JI</name>
    <dbReference type="NCBI Taxonomy" id="947010"/>
    <lineage>
        <taxon>Bacteria</taxon>
        <taxon>Bacillati</taxon>
        <taxon>Bacillota</taxon>
        <taxon>Clostridia</taxon>
        <taxon>Eubacteriales</taxon>
        <taxon>Desulfotomaculaceae</taxon>
        <taxon>Pelotomaculum</taxon>
    </lineage>
</organism>
<dbReference type="EC" id="2.1.1.176" evidence="3"/>
<reference evidence="15" key="1">
    <citation type="submission" date="2022-02" db="EMBL/GenBank/DDBJ databases">
        <authorList>
            <person name="Leng L."/>
        </authorList>
    </citation>
    <scope>NUCLEOTIDE SEQUENCE</scope>
    <source>
        <strain evidence="15">JI</strain>
    </source>
</reference>
<evidence type="ECO:0000313" key="16">
    <source>
        <dbReference type="Proteomes" id="UP001154312"/>
    </source>
</evidence>
<comment type="caution">
    <text evidence="13">Lacks conserved residue(s) required for the propagation of feature annotation.</text>
</comment>
<evidence type="ECO:0000256" key="3">
    <source>
        <dbReference type="ARBA" id="ARBA00012140"/>
    </source>
</evidence>
<comment type="catalytic activity">
    <reaction evidence="12">
        <text>cytidine(967) in 16S rRNA + S-adenosyl-L-methionine = 5-methylcytidine(967) in 16S rRNA + S-adenosyl-L-homocysteine + H(+)</text>
        <dbReference type="Rhea" id="RHEA:42748"/>
        <dbReference type="Rhea" id="RHEA-COMP:10219"/>
        <dbReference type="Rhea" id="RHEA-COMP:10220"/>
        <dbReference type="ChEBI" id="CHEBI:15378"/>
        <dbReference type="ChEBI" id="CHEBI:57856"/>
        <dbReference type="ChEBI" id="CHEBI:59789"/>
        <dbReference type="ChEBI" id="CHEBI:74483"/>
        <dbReference type="ChEBI" id="CHEBI:82748"/>
        <dbReference type="EC" id="2.1.1.176"/>
    </reaction>
</comment>
<keyword evidence="6 13" id="KW-0489">Methyltransferase</keyword>
<dbReference type="InterPro" id="IPR035926">
    <property type="entry name" value="NusB-like_sf"/>
</dbReference>
<dbReference type="GO" id="GO:0006355">
    <property type="term" value="P:regulation of DNA-templated transcription"/>
    <property type="evidence" value="ECO:0007669"/>
    <property type="project" value="InterPro"/>
</dbReference>
<proteinExistence type="inferred from homology"/>
<dbReference type="PROSITE" id="PS51686">
    <property type="entry name" value="SAM_MT_RSMB_NOP"/>
    <property type="match status" value="1"/>
</dbReference>
<comment type="function">
    <text evidence="1">Specifically methylates the cytosine at position 967 (m5C967) of 16S rRNA.</text>
</comment>
<evidence type="ECO:0000256" key="11">
    <source>
        <dbReference type="ARBA" id="ARBA00031088"/>
    </source>
</evidence>
<accession>A0A9X4JVY0</accession>
<dbReference type="Proteomes" id="UP001154312">
    <property type="component" value="Unassembled WGS sequence"/>
</dbReference>
<feature type="binding site" evidence="13">
    <location>
        <position position="287"/>
    </location>
    <ligand>
        <name>S-adenosyl-L-methionine</name>
        <dbReference type="ChEBI" id="CHEBI:59789"/>
    </ligand>
</feature>
<dbReference type="PRINTS" id="PR02008">
    <property type="entry name" value="RCMTFAMILY"/>
</dbReference>
<dbReference type="FunFam" id="3.40.50.150:FF:000257">
    <property type="entry name" value="16S rRNA methyltransferase"/>
    <property type="match status" value="1"/>
</dbReference>
<evidence type="ECO:0000256" key="6">
    <source>
        <dbReference type="ARBA" id="ARBA00022603"/>
    </source>
</evidence>
<feature type="domain" description="SAM-dependent MTase RsmB/NOP-type" evidence="14">
    <location>
        <begin position="173"/>
        <end position="450"/>
    </location>
</feature>
<dbReference type="Gene3D" id="3.40.50.150">
    <property type="entry name" value="Vaccinia Virus protein VP39"/>
    <property type="match status" value="1"/>
</dbReference>
<name>A0A9X4JVY0_9FIRM</name>
<evidence type="ECO:0000256" key="7">
    <source>
        <dbReference type="ARBA" id="ARBA00022679"/>
    </source>
</evidence>
<keyword evidence="16" id="KW-1185">Reference proteome</keyword>
<dbReference type="SUPFAM" id="SSF48013">
    <property type="entry name" value="NusB-like"/>
    <property type="match status" value="1"/>
</dbReference>
<evidence type="ECO:0000256" key="13">
    <source>
        <dbReference type="PROSITE-ProRule" id="PRU01023"/>
    </source>
</evidence>
<dbReference type="Gene3D" id="3.30.70.1170">
    <property type="entry name" value="Sun protein, domain 3"/>
    <property type="match status" value="1"/>
</dbReference>
<feature type="binding site" evidence="13">
    <location>
        <position position="332"/>
    </location>
    <ligand>
        <name>S-adenosyl-L-methionine</name>
        <dbReference type="ChEBI" id="CHEBI:59789"/>
    </ligand>
</feature>
<evidence type="ECO:0000259" key="14">
    <source>
        <dbReference type="PROSITE" id="PS51686"/>
    </source>
</evidence>
<dbReference type="FunFam" id="3.30.70.1170:FF:000003">
    <property type="entry name" value="16S rRNA (Cytosine(967)-C(5))-methyltransferase RsmB"/>
    <property type="match status" value="1"/>
</dbReference>
<evidence type="ECO:0000256" key="5">
    <source>
        <dbReference type="ARBA" id="ARBA00022552"/>
    </source>
</evidence>
<dbReference type="InterPro" id="IPR001678">
    <property type="entry name" value="MeTrfase_RsmB-F_NOP2_dom"/>
</dbReference>
<dbReference type="GO" id="GO:0008649">
    <property type="term" value="F:rRNA methyltransferase activity"/>
    <property type="evidence" value="ECO:0007669"/>
    <property type="project" value="InterPro"/>
</dbReference>
<dbReference type="CDD" id="cd02440">
    <property type="entry name" value="AdoMet_MTases"/>
    <property type="match status" value="1"/>
</dbReference>
<dbReference type="InterPro" id="IPR023267">
    <property type="entry name" value="RCMT"/>
</dbReference>